<keyword evidence="1" id="KW-0812">Transmembrane</keyword>
<dbReference type="STRING" id="1480615.AWJ14_11270"/>
<organism evidence="3 4">
    <name type="scientific">Hoeflea olei</name>
    <dbReference type="NCBI Taxonomy" id="1480615"/>
    <lineage>
        <taxon>Bacteria</taxon>
        <taxon>Pseudomonadati</taxon>
        <taxon>Pseudomonadota</taxon>
        <taxon>Alphaproteobacteria</taxon>
        <taxon>Hyphomicrobiales</taxon>
        <taxon>Rhizobiaceae</taxon>
        <taxon>Hoeflea</taxon>
    </lineage>
</organism>
<accession>A0A1C1Z1F4</accession>
<dbReference type="Proteomes" id="UP000094795">
    <property type="component" value="Unassembled WGS sequence"/>
</dbReference>
<dbReference type="OrthoDB" id="7874319at2"/>
<dbReference type="Pfam" id="PF07331">
    <property type="entry name" value="TctB"/>
    <property type="match status" value="1"/>
</dbReference>
<feature type="transmembrane region" description="Helical" evidence="1">
    <location>
        <begin position="44"/>
        <end position="63"/>
    </location>
</feature>
<proteinExistence type="predicted"/>
<feature type="transmembrane region" description="Helical" evidence="1">
    <location>
        <begin position="119"/>
        <end position="141"/>
    </location>
</feature>
<protein>
    <recommendedName>
        <fullName evidence="2">DUF1468 domain-containing protein</fullName>
    </recommendedName>
</protein>
<reference evidence="3 4" key="1">
    <citation type="submission" date="2015-12" db="EMBL/GenBank/DDBJ databases">
        <authorList>
            <person name="Shamseldin A."/>
            <person name="Moawad H."/>
            <person name="Abd El-Rahim W.M."/>
            <person name="Sadowsky M.J."/>
        </authorList>
    </citation>
    <scope>NUCLEOTIDE SEQUENCE [LARGE SCALE GENOMIC DNA]</scope>
    <source>
        <strain evidence="3 4">JC234</strain>
    </source>
</reference>
<feature type="transmembrane region" description="Helical" evidence="1">
    <location>
        <begin position="83"/>
        <end position="107"/>
    </location>
</feature>
<dbReference type="InterPro" id="IPR009936">
    <property type="entry name" value="DUF1468"/>
</dbReference>
<keyword evidence="1" id="KW-1133">Transmembrane helix</keyword>
<feature type="transmembrane region" description="Helical" evidence="1">
    <location>
        <begin position="19"/>
        <end position="37"/>
    </location>
</feature>
<gene>
    <name evidence="3" type="ORF">AWJ14_11270</name>
</gene>
<evidence type="ECO:0000259" key="2">
    <source>
        <dbReference type="Pfam" id="PF07331"/>
    </source>
</evidence>
<dbReference type="EMBL" id="LQZT01000001">
    <property type="protein sequence ID" value="OCW59578.1"/>
    <property type="molecule type" value="Genomic_DNA"/>
</dbReference>
<name>A0A1C1Z1F4_9HYPH</name>
<dbReference type="RefSeq" id="WP_066174578.1">
    <property type="nucleotide sequence ID" value="NZ_LQZT01000001.1"/>
</dbReference>
<evidence type="ECO:0000313" key="4">
    <source>
        <dbReference type="Proteomes" id="UP000094795"/>
    </source>
</evidence>
<sequence>MAVEPDQAQGNVVRPLERLATSLAVALIGGVIIWDGARQTGESAYFPIAVGGAMVALSAITIAKLDRATRFSDEAPLAKGFAGLVMLGLFIWLAGHVGFLTSSLLLIPAMALLGGDRNVLRMTIGTIAFVGLAYLVFNLALSQPLPAELIFGD</sequence>
<feature type="domain" description="DUF1468" evidence="2">
    <location>
        <begin position="21"/>
        <end position="146"/>
    </location>
</feature>
<evidence type="ECO:0000313" key="3">
    <source>
        <dbReference type="EMBL" id="OCW59578.1"/>
    </source>
</evidence>
<comment type="caution">
    <text evidence="3">The sequence shown here is derived from an EMBL/GenBank/DDBJ whole genome shotgun (WGS) entry which is preliminary data.</text>
</comment>
<dbReference type="AlphaFoldDB" id="A0A1C1Z1F4"/>
<keyword evidence="4" id="KW-1185">Reference proteome</keyword>
<evidence type="ECO:0000256" key="1">
    <source>
        <dbReference type="SAM" id="Phobius"/>
    </source>
</evidence>
<keyword evidence="1" id="KW-0472">Membrane</keyword>